<dbReference type="SMART" id="SM00664">
    <property type="entry name" value="DoH"/>
    <property type="match status" value="1"/>
</dbReference>
<keyword evidence="4" id="KW-0560">Oxidoreductase</keyword>
<dbReference type="Gene3D" id="2.60.120.310">
    <property type="entry name" value="Copper type II, ascorbate-dependent monooxygenase, N-terminal domain"/>
    <property type="match status" value="1"/>
</dbReference>
<dbReference type="InterPro" id="IPR005018">
    <property type="entry name" value="DOMON_domain"/>
</dbReference>
<reference evidence="10 11" key="1">
    <citation type="journal article" date="2021" name="Elife">
        <title>Chloroplast acquisition without the gene transfer in kleptoplastic sea slugs, Plakobranchus ocellatus.</title>
        <authorList>
            <person name="Maeda T."/>
            <person name="Takahashi S."/>
            <person name="Yoshida T."/>
            <person name="Shimamura S."/>
            <person name="Takaki Y."/>
            <person name="Nagai Y."/>
            <person name="Toyoda A."/>
            <person name="Suzuki Y."/>
            <person name="Arimoto A."/>
            <person name="Ishii H."/>
            <person name="Satoh N."/>
            <person name="Nishiyama T."/>
            <person name="Hasebe M."/>
            <person name="Maruyama T."/>
            <person name="Minagawa J."/>
            <person name="Obokata J."/>
            <person name="Shigenobu S."/>
        </authorList>
    </citation>
    <scope>NUCLEOTIDE SEQUENCE [LARGE SCALE GENOMIC DNA]</scope>
</reference>
<evidence type="ECO:0000256" key="1">
    <source>
        <dbReference type="ARBA" id="ARBA00001973"/>
    </source>
</evidence>
<evidence type="ECO:0000313" key="10">
    <source>
        <dbReference type="EMBL" id="GFR80888.1"/>
    </source>
</evidence>
<comment type="cofactor">
    <cofactor evidence="1">
        <name>Cu(2+)</name>
        <dbReference type="ChEBI" id="CHEBI:29036"/>
    </cofactor>
</comment>
<evidence type="ECO:0000256" key="3">
    <source>
        <dbReference type="ARBA" id="ARBA00022723"/>
    </source>
</evidence>
<dbReference type="PANTHER" id="PTHR10157">
    <property type="entry name" value="DOPAMINE BETA HYDROXYLASE RELATED"/>
    <property type="match status" value="1"/>
</dbReference>
<comment type="similarity">
    <text evidence="2">Belongs to the copper type II ascorbate-dependent monooxygenase family.</text>
</comment>
<dbReference type="SUPFAM" id="SSF49742">
    <property type="entry name" value="PHM/PNGase F"/>
    <property type="match status" value="2"/>
</dbReference>
<dbReference type="Proteomes" id="UP000762676">
    <property type="component" value="Unassembled WGS sequence"/>
</dbReference>
<dbReference type="PANTHER" id="PTHR10157:SF23">
    <property type="entry name" value="MOXD1 HOMOLOG 1"/>
    <property type="match status" value="1"/>
</dbReference>
<dbReference type="CDD" id="cd09631">
    <property type="entry name" value="DOMON_DOH"/>
    <property type="match status" value="1"/>
</dbReference>
<name>A0AAV4G565_9GAST</name>
<dbReference type="Pfam" id="PF01082">
    <property type="entry name" value="Cu2_monooxygen"/>
    <property type="match status" value="1"/>
</dbReference>
<dbReference type="GO" id="GO:0006589">
    <property type="term" value="P:octopamine biosynthetic process"/>
    <property type="evidence" value="ECO:0007669"/>
    <property type="project" value="TreeGrafter"/>
</dbReference>
<sequence length="480" mass="54091">MKSSDVIIGWVKDGQVHFADRHAEGHFLPAKDSSQDWSLLSGQENGQYTVLKVARKLDTCDDQDVPIMPGTTRVIFAYSPNDPASDDTISYHGSTRGTKSVLLLDPPTSDKQTINLPSDVKTLEFTNRNVSVPSTDTTYWCTAWKIPDLGGKHHMIRYEPVIQPGHERLLHHIILYYCEGSLGDNEPSAFQCNQNPLKRANHCQHVFVAWAIGGKAFNYPSHVGFSLGSSGDPGYFLMETHYDNPSMRADFVDDSGLRVYLTRQLRQHDGGVLMAGVHVDAYQIIPPYEPSFLSTGYCDTACIAEGLGDNEIHVFANVLHAHLLGTKLRTRHFRNGVELPPVQEDNNYDFDYQEARMLESERTIKKGDSLMVECEYDSTQRTTVTHGGLSSREEMCLSFLIYYPRNQLSQCTSRMLYVIPDQFSGHSAINIVDHRLDWTDPKTHEGFNHTLATSPHAQACLGSQGQLQVYRLFCRHTKQY</sequence>
<dbReference type="GO" id="GO:0005615">
    <property type="term" value="C:extracellular space"/>
    <property type="evidence" value="ECO:0007669"/>
    <property type="project" value="TreeGrafter"/>
</dbReference>
<keyword evidence="5" id="KW-0186">Copper</keyword>
<dbReference type="GO" id="GO:0005507">
    <property type="term" value="F:copper ion binding"/>
    <property type="evidence" value="ECO:0007669"/>
    <property type="project" value="InterPro"/>
</dbReference>
<dbReference type="InterPro" id="IPR028460">
    <property type="entry name" value="Tbh/DBH"/>
</dbReference>
<evidence type="ECO:0000256" key="7">
    <source>
        <dbReference type="ARBA" id="ARBA00023157"/>
    </source>
</evidence>
<dbReference type="InterPro" id="IPR000945">
    <property type="entry name" value="DBH-like"/>
</dbReference>
<feature type="domain" description="DOMON" evidence="9">
    <location>
        <begin position="1"/>
        <end position="79"/>
    </location>
</feature>
<dbReference type="Gene3D" id="2.60.120.230">
    <property type="match status" value="1"/>
</dbReference>
<gene>
    <name evidence="10" type="ORF">ElyMa_005910000</name>
</gene>
<dbReference type="AlphaFoldDB" id="A0AAV4G565"/>
<dbReference type="GO" id="GO:0042420">
    <property type="term" value="P:dopamine catabolic process"/>
    <property type="evidence" value="ECO:0007669"/>
    <property type="project" value="TreeGrafter"/>
</dbReference>
<evidence type="ECO:0000259" key="9">
    <source>
        <dbReference type="PROSITE" id="PS50836"/>
    </source>
</evidence>
<dbReference type="Pfam" id="PF03712">
    <property type="entry name" value="Cu2_monoox_C"/>
    <property type="match status" value="1"/>
</dbReference>
<keyword evidence="3" id="KW-0479">Metal-binding</keyword>
<dbReference type="InterPro" id="IPR036939">
    <property type="entry name" value="Cu2_ascorb_mOase_N_sf"/>
</dbReference>
<evidence type="ECO:0000256" key="2">
    <source>
        <dbReference type="ARBA" id="ARBA00010676"/>
    </source>
</evidence>
<evidence type="ECO:0000256" key="6">
    <source>
        <dbReference type="ARBA" id="ARBA00023033"/>
    </source>
</evidence>
<dbReference type="GO" id="GO:0042421">
    <property type="term" value="P:norepinephrine biosynthetic process"/>
    <property type="evidence" value="ECO:0007669"/>
    <property type="project" value="TreeGrafter"/>
</dbReference>
<dbReference type="Gene3D" id="2.60.40.1210">
    <property type="entry name" value="Cellobiose dehydrogenase, cytochrome domain"/>
    <property type="match status" value="1"/>
</dbReference>
<dbReference type="InterPro" id="IPR014784">
    <property type="entry name" value="Cu2_ascorb_mOase-like_C"/>
</dbReference>
<keyword evidence="6 10" id="KW-0503">Monooxygenase</keyword>
<dbReference type="InterPro" id="IPR024548">
    <property type="entry name" value="Cu2_monoox_C"/>
</dbReference>
<protein>
    <submittedName>
        <fullName evidence="10">DBH-like monooxygenase protein 1</fullName>
    </submittedName>
</protein>
<dbReference type="GO" id="GO:0004500">
    <property type="term" value="F:dopamine beta-monooxygenase activity"/>
    <property type="evidence" value="ECO:0007669"/>
    <property type="project" value="InterPro"/>
</dbReference>
<evidence type="ECO:0000256" key="8">
    <source>
        <dbReference type="ARBA" id="ARBA00023180"/>
    </source>
</evidence>
<dbReference type="SUPFAM" id="SSF49344">
    <property type="entry name" value="CBD9-like"/>
    <property type="match status" value="1"/>
</dbReference>
<dbReference type="Pfam" id="PF03351">
    <property type="entry name" value="DOMON"/>
    <property type="match status" value="1"/>
</dbReference>
<organism evidence="10 11">
    <name type="scientific">Elysia marginata</name>
    <dbReference type="NCBI Taxonomy" id="1093978"/>
    <lineage>
        <taxon>Eukaryota</taxon>
        <taxon>Metazoa</taxon>
        <taxon>Spiralia</taxon>
        <taxon>Lophotrochozoa</taxon>
        <taxon>Mollusca</taxon>
        <taxon>Gastropoda</taxon>
        <taxon>Heterobranchia</taxon>
        <taxon>Euthyneura</taxon>
        <taxon>Panpulmonata</taxon>
        <taxon>Sacoglossa</taxon>
        <taxon>Placobranchoidea</taxon>
        <taxon>Plakobranchidae</taxon>
        <taxon>Elysia</taxon>
    </lineage>
</organism>
<proteinExistence type="inferred from homology"/>
<dbReference type="PRINTS" id="PR00767">
    <property type="entry name" value="DBMONOXGNASE"/>
</dbReference>
<evidence type="ECO:0000313" key="11">
    <source>
        <dbReference type="Proteomes" id="UP000762676"/>
    </source>
</evidence>
<comment type="caution">
    <text evidence="10">The sequence shown here is derived from an EMBL/GenBank/DDBJ whole genome shotgun (WGS) entry which is preliminary data.</text>
</comment>
<keyword evidence="8" id="KW-0325">Glycoprotein</keyword>
<dbReference type="InterPro" id="IPR008977">
    <property type="entry name" value="PHM/PNGase_F_dom_sf"/>
</dbReference>
<dbReference type="FunFam" id="2.60.120.310:FF:000004">
    <property type="entry name" value="DBH-like monooxygenase protein 1"/>
    <property type="match status" value="1"/>
</dbReference>
<dbReference type="PROSITE" id="PS50836">
    <property type="entry name" value="DOMON"/>
    <property type="match status" value="1"/>
</dbReference>
<accession>A0AAV4G565</accession>
<evidence type="ECO:0000256" key="4">
    <source>
        <dbReference type="ARBA" id="ARBA00023002"/>
    </source>
</evidence>
<dbReference type="GO" id="GO:0030667">
    <property type="term" value="C:secretory granule membrane"/>
    <property type="evidence" value="ECO:0007669"/>
    <property type="project" value="TreeGrafter"/>
</dbReference>
<keyword evidence="11" id="KW-1185">Reference proteome</keyword>
<dbReference type="EMBL" id="BMAT01011867">
    <property type="protein sequence ID" value="GFR80888.1"/>
    <property type="molecule type" value="Genomic_DNA"/>
</dbReference>
<evidence type="ECO:0000256" key="5">
    <source>
        <dbReference type="ARBA" id="ARBA00023008"/>
    </source>
</evidence>
<dbReference type="FunFam" id="2.60.120.230:FF:000001">
    <property type="entry name" value="Monooxygenase, DBH-like 1"/>
    <property type="match status" value="1"/>
</dbReference>
<keyword evidence="7" id="KW-1015">Disulfide bond</keyword>
<dbReference type="InterPro" id="IPR045266">
    <property type="entry name" value="DOH_DOMON"/>
</dbReference>
<dbReference type="InterPro" id="IPR000323">
    <property type="entry name" value="Cu2_ascorb_mOase_N"/>
</dbReference>